<dbReference type="Proteomes" id="UP000595618">
    <property type="component" value="Chromosome"/>
</dbReference>
<dbReference type="PROSITE" id="PS51841">
    <property type="entry name" value="LTD"/>
    <property type="match status" value="1"/>
</dbReference>
<gene>
    <name evidence="3" type="ORF">HYW89_02830</name>
</gene>
<dbReference type="InterPro" id="IPR036365">
    <property type="entry name" value="PGBD-like_sf"/>
</dbReference>
<feature type="region of interest" description="Disordered" evidence="1">
    <location>
        <begin position="8"/>
        <end position="72"/>
    </location>
</feature>
<dbReference type="AlphaFoldDB" id="A0A7T5UR37"/>
<dbReference type="InterPro" id="IPR002477">
    <property type="entry name" value="Peptidoglycan-bd-like"/>
</dbReference>
<feature type="compositionally biased region" description="Basic and acidic residues" evidence="1">
    <location>
        <begin position="63"/>
        <end position="72"/>
    </location>
</feature>
<dbReference type="InterPro" id="IPR036366">
    <property type="entry name" value="PGBDSf"/>
</dbReference>
<feature type="compositionally biased region" description="Basic and acidic residues" evidence="1">
    <location>
        <begin position="40"/>
        <end position="49"/>
    </location>
</feature>
<evidence type="ECO:0000313" key="4">
    <source>
        <dbReference type="Proteomes" id="UP000595618"/>
    </source>
</evidence>
<dbReference type="EMBL" id="CP066690">
    <property type="protein sequence ID" value="QQG45760.1"/>
    <property type="molecule type" value="Genomic_DNA"/>
</dbReference>
<accession>A0A7T5UR37</accession>
<sequence length="402" mass="45323">MGVSILIISGRKPRRSAVQTRELPAKRELPSPGMNASPELRSDKGRTEAEEITPLEARSPGRFSEDERGLSEENHAPQGVAAVIFLAIFLLPLFTNAQGFNKNLYFGMRNNSEVVRLQEFLRDLGYFTYPTSTGNYFTATLNAVKKFQKDNGIPAIGGYFGPQSRTIANRLLSPVEEATSSATKTVKTKTSPYKGKIVISFVSGKSEDPKAEYLILANKTEKEKVIISDWFIEISSGARFTIPKGYELPGFSTLPSDPIALRPGDRATITVGRQEKNADFRQNVCTGYFDEETVYSPTLSHQCPRPDTGRLISLSDQCLRIIDATPTCRLSRPGPYIDSDCSQYLNRSLNYTGCVADYRNRKDFYSQEWLIWMQKNQEFFRNVREHIILRDPQGRVVDEYSY</sequence>
<dbReference type="Pfam" id="PF01471">
    <property type="entry name" value="PG_binding_1"/>
    <property type="match status" value="1"/>
</dbReference>
<dbReference type="InterPro" id="IPR001322">
    <property type="entry name" value="Lamin_tail_dom"/>
</dbReference>
<reference evidence="3 4" key="1">
    <citation type="submission" date="2020-07" db="EMBL/GenBank/DDBJ databases">
        <title>Huge and variable diversity of episymbiotic CPR bacteria and DPANN archaea in groundwater ecosystems.</title>
        <authorList>
            <person name="He C.Y."/>
            <person name="Keren R."/>
            <person name="Whittaker M."/>
            <person name="Farag I.F."/>
            <person name="Doudna J."/>
            <person name="Cate J.H.D."/>
            <person name="Banfield J.F."/>
        </authorList>
    </citation>
    <scope>NUCLEOTIDE SEQUENCE [LARGE SCALE GENOMIC DNA]</scope>
    <source>
        <strain evidence="3">NC_groundwater_541_Ag_S-0.1um_46_50</strain>
    </source>
</reference>
<dbReference type="Gene3D" id="1.10.101.10">
    <property type="entry name" value="PGBD-like superfamily/PGBD"/>
    <property type="match status" value="1"/>
</dbReference>
<evidence type="ECO:0000259" key="2">
    <source>
        <dbReference type="PROSITE" id="PS51841"/>
    </source>
</evidence>
<evidence type="ECO:0000256" key="1">
    <source>
        <dbReference type="SAM" id="MobiDB-lite"/>
    </source>
</evidence>
<organism evidence="3 4">
    <name type="scientific">Candidatus Sungiibacteriota bacterium</name>
    <dbReference type="NCBI Taxonomy" id="2750080"/>
    <lineage>
        <taxon>Bacteria</taxon>
        <taxon>Candidatus Sungiibacteriota</taxon>
    </lineage>
</organism>
<proteinExistence type="predicted"/>
<feature type="domain" description="LTD" evidence="2">
    <location>
        <begin position="185"/>
        <end position="402"/>
    </location>
</feature>
<protein>
    <submittedName>
        <fullName evidence="3">Peptidoglycan-binding protein</fullName>
    </submittedName>
</protein>
<dbReference type="SUPFAM" id="SSF47090">
    <property type="entry name" value="PGBD-like"/>
    <property type="match status" value="1"/>
</dbReference>
<evidence type="ECO:0000313" key="3">
    <source>
        <dbReference type="EMBL" id="QQG45760.1"/>
    </source>
</evidence>
<name>A0A7T5UR37_9BACT</name>